<keyword evidence="4 7" id="KW-1133">Transmembrane helix</keyword>
<dbReference type="CDD" id="cd17319">
    <property type="entry name" value="MFS_ExuT_GudP_like"/>
    <property type="match status" value="1"/>
</dbReference>
<dbReference type="RefSeq" id="WP_013954163.1">
    <property type="nucleotide sequence ID" value="NC_015724.1"/>
</dbReference>
<gene>
    <name evidence="9" type="ordered locus">CNE_BB2p00660</name>
</gene>
<evidence type="ECO:0000256" key="3">
    <source>
        <dbReference type="ARBA" id="ARBA00022692"/>
    </source>
</evidence>
<feature type="domain" description="Major facilitator superfamily (MFS) profile" evidence="8">
    <location>
        <begin position="32"/>
        <end position="438"/>
    </location>
</feature>
<dbReference type="SUPFAM" id="SSF103473">
    <property type="entry name" value="MFS general substrate transporter"/>
    <property type="match status" value="1"/>
</dbReference>
<feature type="transmembrane region" description="Helical" evidence="7">
    <location>
        <begin position="290"/>
        <end position="311"/>
    </location>
</feature>
<evidence type="ECO:0000256" key="2">
    <source>
        <dbReference type="ARBA" id="ARBA00022448"/>
    </source>
</evidence>
<dbReference type="PANTHER" id="PTHR43791:SF36">
    <property type="entry name" value="TRANSPORTER, PUTATIVE (AFU_ORTHOLOGUE AFUA_6G08340)-RELATED"/>
    <property type="match status" value="1"/>
</dbReference>
<dbReference type="Pfam" id="PF07690">
    <property type="entry name" value="MFS_1"/>
    <property type="match status" value="1"/>
</dbReference>
<feature type="transmembrane region" description="Helical" evidence="7">
    <location>
        <begin position="346"/>
        <end position="368"/>
    </location>
</feature>
<comment type="subcellular location">
    <subcellularLocation>
        <location evidence="1">Membrane</location>
        <topology evidence="1">Multi-pass membrane protein</topology>
    </subcellularLocation>
</comment>
<dbReference type="GeneID" id="34307697"/>
<evidence type="ECO:0000256" key="5">
    <source>
        <dbReference type="ARBA" id="ARBA00023136"/>
    </source>
</evidence>
<dbReference type="AlphaFoldDB" id="F8GYD9"/>
<dbReference type="GO" id="GO:0016020">
    <property type="term" value="C:membrane"/>
    <property type="evidence" value="ECO:0007669"/>
    <property type="project" value="UniProtKB-SubCell"/>
</dbReference>
<evidence type="ECO:0000313" key="9">
    <source>
        <dbReference type="EMBL" id="AEI82880.1"/>
    </source>
</evidence>
<dbReference type="KEGG" id="cnc:CNE_BB2p00660"/>
<feature type="transmembrane region" description="Helical" evidence="7">
    <location>
        <begin position="32"/>
        <end position="53"/>
    </location>
</feature>
<evidence type="ECO:0000256" key="7">
    <source>
        <dbReference type="SAM" id="Phobius"/>
    </source>
</evidence>
<evidence type="ECO:0000256" key="1">
    <source>
        <dbReference type="ARBA" id="ARBA00004141"/>
    </source>
</evidence>
<name>F8GYD9_CUPNN</name>
<feature type="transmembrane region" description="Helical" evidence="7">
    <location>
        <begin position="65"/>
        <end position="86"/>
    </location>
</feature>
<accession>F8GYD9</accession>
<dbReference type="FunFam" id="1.20.1250.20:FF:000018">
    <property type="entry name" value="MFS transporter permease"/>
    <property type="match status" value="1"/>
</dbReference>
<feature type="transmembrane region" description="Helical" evidence="7">
    <location>
        <begin position="156"/>
        <end position="179"/>
    </location>
</feature>
<keyword evidence="3 7" id="KW-0812">Transmembrane</keyword>
<dbReference type="Gene3D" id="1.20.1250.20">
    <property type="entry name" value="MFS general substrate transporter like domains"/>
    <property type="match status" value="2"/>
</dbReference>
<feature type="transmembrane region" description="Helical" evidence="7">
    <location>
        <begin position="98"/>
        <end position="116"/>
    </location>
</feature>
<keyword evidence="2" id="KW-0813">Transport</keyword>
<dbReference type="Proteomes" id="UP000006798">
    <property type="component" value="Plasmid pBB2"/>
</dbReference>
<feature type="transmembrane region" description="Helical" evidence="7">
    <location>
        <begin position="380"/>
        <end position="402"/>
    </location>
</feature>
<keyword evidence="9" id="KW-0614">Plasmid</keyword>
<feature type="region of interest" description="Disordered" evidence="6">
    <location>
        <begin position="439"/>
        <end position="463"/>
    </location>
</feature>
<feature type="transmembrane region" description="Helical" evidence="7">
    <location>
        <begin position="414"/>
        <end position="433"/>
    </location>
</feature>
<organism evidence="9 10">
    <name type="scientific">Cupriavidus necator (strain ATCC 43291 / DSM 13513 / CCUG 52238 / LMG 8453 / N-1)</name>
    <name type="common">Ralstonia eutropha</name>
    <dbReference type="NCBI Taxonomy" id="1042878"/>
    <lineage>
        <taxon>Bacteria</taxon>
        <taxon>Pseudomonadati</taxon>
        <taxon>Pseudomonadota</taxon>
        <taxon>Betaproteobacteria</taxon>
        <taxon>Burkholderiales</taxon>
        <taxon>Burkholderiaceae</taxon>
        <taxon>Cupriavidus</taxon>
    </lineage>
</organism>
<dbReference type="InterPro" id="IPR020846">
    <property type="entry name" value="MFS_dom"/>
</dbReference>
<keyword evidence="5 7" id="KW-0472">Membrane</keyword>
<geneLocation type="plasmid" evidence="9 10">
    <name>pBB2</name>
</geneLocation>
<feature type="transmembrane region" description="Helical" evidence="7">
    <location>
        <begin position="257"/>
        <end position="278"/>
    </location>
</feature>
<sequence>MINSDSTISTSLPAQIGKEEEDKVFRRVTRGILPLLFICSMIALFDRFIVGFAKLQITEAFGLSAAAYGFGAGIFSLGYLLFEVPSNVILARVGAKKWIARIMVSWGIVTVGTILVRTPEQFYMARFLLGLMEAGFYPGIVYYLSGWFPRARFGRVMALLLLVFPISNLFIGPLSGWILESMSGTAGLAGWQWLFVVMGIPAILMGFVFFLLVADKPQDAKWLSAHEKRIVLDAIARDRASRHESGGWFLAFKDWRVWALGAIMAGGYLGLYGIVFWLPTMVQSAGVSGFRNIGLIASIPWIGTVLVTLVLGYSSDYFQERRGHFCFAVLLGALGFVISVQSSTNIYVTIAGLSVACAFLFACFPPAWALASTLLVGQSAACGLALVNTVASFGSFIGPYLMGIGQERTGGLTAPLMVLAAICSVSALAIWLIPAHAPDQSGAGSRALKDAKTGGSVADSMAQ</sequence>
<dbReference type="EMBL" id="CP002880">
    <property type="protein sequence ID" value="AEI82880.1"/>
    <property type="molecule type" value="Genomic_DNA"/>
</dbReference>
<proteinExistence type="predicted"/>
<dbReference type="PROSITE" id="PS50850">
    <property type="entry name" value="MFS"/>
    <property type="match status" value="1"/>
</dbReference>
<reference evidence="9 10" key="1">
    <citation type="journal article" date="2011" name="J. Bacteriol.">
        <title>Complete genome sequence of the type strain Cupriavidus necator N-1.</title>
        <authorList>
            <person name="Poehlein A."/>
            <person name="Kusian B."/>
            <person name="Friedrich B."/>
            <person name="Daniel R."/>
            <person name="Bowien B."/>
        </authorList>
    </citation>
    <scope>NUCLEOTIDE SEQUENCE [LARGE SCALE GENOMIC DNA]</scope>
    <source>
        <strain evidence="10">ATCC 43291 / DSM 13513 / CCUG 52238 / LMG 8453 / N-1</strain>
        <plasmid evidence="9 10">pBB2</plasmid>
    </source>
</reference>
<evidence type="ECO:0000256" key="6">
    <source>
        <dbReference type="SAM" id="MobiDB-lite"/>
    </source>
</evidence>
<dbReference type="InterPro" id="IPR011701">
    <property type="entry name" value="MFS"/>
</dbReference>
<dbReference type="HOGENOM" id="CLU_001265_0_0_4"/>
<protein>
    <submittedName>
        <fullName evidence="9">Major facilitator superfamily MFS_1</fullName>
    </submittedName>
</protein>
<feature type="transmembrane region" description="Helical" evidence="7">
    <location>
        <begin position="122"/>
        <end position="144"/>
    </location>
</feature>
<evidence type="ECO:0000256" key="4">
    <source>
        <dbReference type="ARBA" id="ARBA00022989"/>
    </source>
</evidence>
<feature type="transmembrane region" description="Helical" evidence="7">
    <location>
        <begin position="191"/>
        <end position="214"/>
    </location>
</feature>
<dbReference type="PANTHER" id="PTHR43791">
    <property type="entry name" value="PERMEASE-RELATED"/>
    <property type="match status" value="1"/>
</dbReference>
<evidence type="ECO:0000313" key="10">
    <source>
        <dbReference type="Proteomes" id="UP000006798"/>
    </source>
</evidence>
<dbReference type="GO" id="GO:0022857">
    <property type="term" value="F:transmembrane transporter activity"/>
    <property type="evidence" value="ECO:0007669"/>
    <property type="project" value="InterPro"/>
</dbReference>
<dbReference type="InterPro" id="IPR036259">
    <property type="entry name" value="MFS_trans_sf"/>
</dbReference>
<feature type="transmembrane region" description="Helical" evidence="7">
    <location>
        <begin position="323"/>
        <end position="340"/>
    </location>
</feature>
<evidence type="ECO:0000259" key="8">
    <source>
        <dbReference type="PROSITE" id="PS50850"/>
    </source>
</evidence>